<dbReference type="PROSITE" id="PS00409">
    <property type="entry name" value="PROKAR_NTER_METHYL"/>
    <property type="match status" value="1"/>
</dbReference>
<dbReference type="NCBIfam" id="TIGR02532">
    <property type="entry name" value="IV_pilin_GFxxxE"/>
    <property type="match status" value="1"/>
</dbReference>
<keyword evidence="3" id="KW-0812">Transmembrane</keyword>
<evidence type="ECO:0000313" key="4">
    <source>
        <dbReference type="EMBL" id="UZX30280.1"/>
    </source>
</evidence>
<dbReference type="Proteomes" id="UP001164557">
    <property type="component" value="Chromosome"/>
</dbReference>
<name>A0AA47GHH0_9LACO</name>
<gene>
    <name evidence="4" type="ORF">LDX53_03505</name>
</gene>
<organism evidence="4 5">
    <name type="scientific">Lactobacillus helsingborgensis</name>
    <dbReference type="NCBI Taxonomy" id="1218494"/>
    <lineage>
        <taxon>Bacteria</taxon>
        <taxon>Bacillati</taxon>
        <taxon>Bacillota</taxon>
        <taxon>Bacilli</taxon>
        <taxon>Lactobacillales</taxon>
        <taxon>Lactobacillaceae</taxon>
        <taxon>Lactobacillus</taxon>
    </lineage>
</organism>
<comment type="subcellular location">
    <subcellularLocation>
        <location evidence="1">Cell surface</location>
    </subcellularLocation>
</comment>
<evidence type="ECO:0000256" key="2">
    <source>
        <dbReference type="ARBA" id="ARBA00023287"/>
    </source>
</evidence>
<dbReference type="InterPro" id="IPR012902">
    <property type="entry name" value="N_methyl_site"/>
</dbReference>
<keyword evidence="3" id="KW-0472">Membrane</keyword>
<reference evidence="4" key="1">
    <citation type="submission" date="2021-09" db="EMBL/GenBank/DDBJ databases">
        <title>Lactobacillus species from Apis mellifera, Switzerland.</title>
        <authorList>
            <person name="Pfister J."/>
            <person name="Brown A."/>
            <person name="Neumann P."/>
            <person name="Collaud A."/>
            <person name="Retschnig G."/>
            <person name="Perreten V."/>
        </authorList>
    </citation>
    <scope>NUCLEOTIDE SEQUENCE</scope>
    <source>
        <strain evidence="4">IBH002</strain>
    </source>
</reference>
<sequence length="138" mass="15634">MNKYKVKGFTLVEMVITLTIVVSLVMLGTIEIKRYREKMILTNTAQEVKSSVEQAARIATIRHEAAYIRYYPGSKNIRITSKGYLRKIKINPHIEIYNLSGLAISATGSMPPHTITISDHKNSKRIKLQMTWGRAVAD</sequence>
<keyword evidence="3" id="KW-1133">Transmembrane helix</keyword>
<accession>A0AA47GHH0</accession>
<protein>
    <submittedName>
        <fullName evidence="4">Type II secretion system GspH family protein</fullName>
    </submittedName>
</protein>
<dbReference type="GO" id="GO:0030420">
    <property type="term" value="P:establishment of competence for transformation"/>
    <property type="evidence" value="ECO:0007669"/>
    <property type="project" value="UniProtKB-KW"/>
</dbReference>
<evidence type="ECO:0000313" key="5">
    <source>
        <dbReference type="Proteomes" id="UP001164557"/>
    </source>
</evidence>
<dbReference type="EMBL" id="CP084389">
    <property type="protein sequence ID" value="UZX30280.1"/>
    <property type="molecule type" value="Genomic_DNA"/>
</dbReference>
<feature type="transmembrane region" description="Helical" evidence="3">
    <location>
        <begin position="6"/>
        <end position="30"/>
    </location>
</feature>
<keyword evidence="5" id="KW-1185">Reference proteome</keyword>
<dbReference type="SUPFAM" id="SSF54523">
    <property type="entry name" value="Pili subunits"/>
    <property type="match status" value="1"/>
</dbReference>
<dbReference type="GO" id="GO:0009986">
    <property type="term" value="C:cell surface"/>
    <property type="evidence" value="ECO:0007669"/>
    <property type="project" value="UniProtKB-SubCell"/>
</dbReference>
<dbReference type="AlphaFoldDB" id="A0AA47GHH0"/>
<evidence type="ECO:0000256" key="3">
    <source>
        <dbReference type="SAM" id="Phobius"/>
    </source>
</evidence>
<evidence type="ECO:0000256" key="1">
    <source>
        <dbReference type="ARBA" id="ARBA00004241"/>
    </source>
</evidence>
<keyword evidence="2" id="KW-0178">Competence</keyword>
<proteinExistence type="predicted"/>
<dbReference type="InterPro" id="IPR045584">
    <property type="entry name" value="Pilin-like"/>
</dbReference>
<dbReference type="Pfam" id="PF07963">
    <property type="entry name" value="N_methyl"/>
    <property type="match status" value="1"/>
</dbReference>
<dbReference type="RefSeq" id="WP_046326976.1">
    <property type="nucleotide sequence ID" value="NZ_CP084389.1"/>
</dbReference>